<dbReference type="PANTHER" id="PTHR30511">
    <property type="entry name" value="ALANINE RACEMASE"/>
    <property type="match status" value="1"/>
</dbReference>
<dbReference type="Pfam" id="PF01168">
    <property type="entry name" value="Ala_racemase_N"/>
    <property type="match status" value="1"/>
</dbReference>
<organism evidence="8 9">
    <name type="scientific">Fodinibius roseus</name>
    <dbReference type="NCBI Taxonomy" id="1194090"/>
    <lineage>
        <taxon>Bacteria</taxon>
        <taxon>Pseudomonadati</taxon>
        <taxon>Balneolota</taxon>
        <taxon>Balneolia</taxon>
        <taxon>Balneolales</taxon>
        <taxon>Balneolaceae</taxon>
        <taxon>Fodinibius</taxon>
    </lineage>
</organism>
<keyword evidence="2 4" id="KW-0663">Pyridoxal phosphate</keyword>
<dbReference type="InterPro" id="IPR020622">
    <property type="entry name" value="Ala_racemase_pyridoxalP-BS"/>
</dbReference>
<dbReference type="AlphaFoldDB" id="A0A1M4V9I7"/>
<sequence length="392" mass="44684">MKDPFYPSYVELSKSAFQQNISFLKNYIGEEVLFSSVIKGNAYGHGIKYFVPLAEECGIRHFSVFSSDEAREASRASTCEDTHIMIVGMISNEVIAWAIERDVSFFIFELDRMHAAIREAKRIGKPARIHLHLETGMNRLGLDPDNFEDITHLLKKHRELLRLEGICTHYAGAESVGNYVRIQEQIEKFREYTSWFEDQDIEARYYHTACSAAALNYPETIMDMVRIGIAQYGFWPNRETYMNFVKRYPNIQAEHKDPLKRVISWKSKVMSTKNVPAGEFIGYGNTYLTSRDEQIATVPIGYAHGFGRNLTNVGIVLINGERAPVAGLVNMNLLTVDITDIPDVTKGDEVVIIGTQGEQEMTVASFSEMRNFMNYEVLVQIPSTLPRYIVED</sequence>
<dbReference type="HAMAP" id="MF_01201">
    <property type="entry name" value="Ala_racemase"/>
    <property type="match status" value="1"/>
</dbReference>
<keyword evidence="3 4" id="KW-0413">Isomerase</keyword>
<dbReference type="GO" id="GO:0008784">
    <property type="term" value="F:alanine racemase activity"/>
    <property type="evidence" value="ECO:0007669"/>
    <property type="project" value="UniProtKB-UniRule"/>
</dbReference>
<evidence type="ECO:0000256" key="6">
    <source>
        <dbReference type="PIRSR" id="PIRSR600821-52"/>
    </source>
</evidence>
<evidence type="ECO:0000256" key="5">
    <source>
        <dbReference type="PIRSR" id="PIRSR600821-50"/>
    </source>
</evidence>
<comment type="catalytic activity">
    <reaction evidence="4">
        <text>L-alanine = D-alanine</text>
        <dbReference type="Rhea" id="RHEA:20249"/>
        <dbReference type="ChEBI" id="CHEBI:57416"/>
        <dbReference type="ChEBI" id="CHEBI:57972"/>
        <dbReference type="EC" id="5.1.1.1"/>
    </reaction>
</comment>
<dbReference type="Proteomes" id="UP000184041">
    <property type="component" value="Unassembled WGS sequence"/>
</dbReference>
<feature type="active site" description="Proton acceptor; specific for D-alanine" evidence="4">
    <location>
        <position position="39"/>
    </location>
</feature>
<dbReference type="InterPro" id="IPR000821">
    <property type="entry name" value="Ala_racemase"/>
</dbReference>
<dbReference type="CDD" id="cd00430">
    <property type="entry name" value="PLPDE_III_AR"/>
    <property type="match status" value="1"/>
</dbReference>
<dbReference type="SUPFAM" id="SSF51419">
    <property type="entry name" value="PLP-binding barrel"/>
    <property type="match status" value="1"/>
</dbReference>
<proteinExistence type="inferred from homology"/>
<comment type="similarity">
    <text evidence="4">Belongs to the alanine racemase family.</text>
</comment>
<comment type="cofactor">
    <cofactor evidence="1 4 5">
        <name>pyridoxal 5'-phosphate</name>
        <dbReference type="ChEBI" id="CHEBI:597326"/>
    </cofactor>
</comment>
<comment type="pathway">
    <text evidence="4">Amino-acid biosynthesis; D-alanine biosynthesis; D-alanine from L-alanine: step 1/1.</text>
</comment>
<evidence type="ECO:0000259" key="7">
    <source>
        <dbReference type="SMART" id="SM01005"/>
    </source>
</evidence>
<dbReference type="STRING" id="1194090.SAMN05443144_102235"/>
<evidence type="ECO:0000256" key="2">
    <source>
        <dbReference type="ARBA" id="ARBA00022898"/>
    </source>
</evidence>
<dbReference type="PRINTS" id="PR00992">
    <property type="entry name" value="ALARACEMASE"/>
</dbReference>
<keyword evidence="9" id="KW-1185">Reference proteome</keyword>
<feature type="binding site" evidence="4 6">
    <location>
        <position position="331"/>
    </location>
    <ligand>
        <name>substrate</name>
    </ligand>
</feature>
<dbReference type="Gene3D" id="3.20.20.10">
    <property type="entry name" value="Alanine racemase"/>
    <property type="match status" value="1"/>
</dbReference>
<dbReference type="SUPFAM" id="SSF50621">
    <property type="entry name" value="Alanine racemase C-terminal domain-like"/>
    <property type="match status" value="1"/>
</dbReference>
<dbReference type="PROSITE" id="PS00395">
    <property type="entry name" value="ALANINE_RACEMASE"/>
    <property type="match status" value="1"/>
</dbReference>
<dbReference type="Gene3D" id="2.40.37.10">
    <property type="entry name" value="Lyase, Ornithine Decarboxylase, Chain A, domain 1"/>
    <property type="match status" value="1"/>
</dbReference>
<dbReference type="GO" id="GO:0030170">
    <property type="term" value="F:pyridoxal phosphate binding"/>
    <property type="evidence" value="ECO:0007669"/>
    <property type="project" value="UniProtKB-UniRule"/>
</dbReference>
<evidence type="ECO:0000313" key="8">
    <source>
        <dbReference type="EMBL" id="SHE65547.1"/>
    </source>
</evidence>
<dbReference type="EC" id="5.1.1.1" evidence="4"/>
<name>A0A1M4V9I7_9BACT</name>
<dbReference type="UniPathway" id="UPA00042">
    <property type="reaction ID" value="UER00497"/>
</dbReference>
<evidence type="ECO:0000256" key="4">
    <source>
        <dbReference type="HAMAP-Rule" id="MF_01201"/>
    </source>
</evidence>
<dbReference type="EMBL" id="FQUS01000002">
    <property type="protein sequence ID" value="SHE65547.1"/>
    <property type="molecule type" value="Genomic_DNA"/>
</dbReference>
<feature type="binding site" evidence="4 6">
    <location>
        <position position="139"/>
    </location>
    <ligand>
        <name>substrate</name>
    </ligand>
</feature>
<dbReference type="InterPro" id="IPR009006">
    <property type="entry name" value="Ala_racemase/Decarboxylase_C"/>
</dbReference>
<dbReference type="InterPro" id="IPR001608">
    <property type="entry name" value="Ala_racemase_N"/>
</dbReference>
<dbReference type="Pfam" id="PF00842">
    <property type="entry name" value="Ala_racemase_C"/>
    <property type="match status" value="1"/>
</dbReference>
<dbReference type="GO" id="GO:0030632">
    <property type="term" value="P:D-alanine biosynthetic process"/>
    <property type="evidence" value="ECO:0007669"/>
    <property type="project" value="UniProtKB-UniRule"/>
</dbReference>
<dbReference type="OrthoDB" id="9801978at2"/>
<comment type="function">
    <text evidence="4">Catalyzes the interconversion of L-alanine and D-alanine. May also act on other amino acids.</text>
</comment>
<evidence type="ECO:0000256" key="3">
    <source>
        <dbReference type="ARBA" id="ARBA00023235"/>
    </source>
</evidence>
<protein>
    <recommendedName>
        <fullName evidence="4">Alanine racemase</fullName>
        <ecNumber evidence="4">5.1.1.1</ecNumber>
    </recommendedName>
</protein>
<dbReference type="PANTHER" id="PTHR30511:SF0">
    <property type="entry name" value="ALANINE RACEMASE, CATABOLIC-RELATED"/>
    <property type="match status" value="1"/>
</dbReference>
<dbReference type="InterPro" id="IPR029066">
    <property type="entry name" value="PLP-binding_barrel"/>
</dbReference>
<dbReference type="SMART" id="SM01005">
    <property type="entry name" value="Ala_racemase_C"/>
    <property type="match status" value="1"/>
</dbReference>
<dbReference type="InterPro" id="IPR011079">
    <property type="entry name" value="Ala_racemase_C"/>
</dbReference>
<gene>
    <name evidence="8" type="ORF">SAMN05443144_102235</name>
</gene>
<feature type="active site" description="Proton acceptor; specific for L-alanine" evidence="4">
    <location>
        <position position="283"/>
    </location>
</feature>
<feature type="domain" description="Alanine racemase C-terminal" evidence="7">
    <location>
        <begin position="262"/>
        <end position="390"/>
    </location>
</feature>
<dbReference type="GO" id="GO:0005829">
    <property type="term" value="C:cytosol"/>
    <property type="evidence" value="ECO:0007669"/>
    <property type="project" value="TreeGrafter"/>
</dbReference>
<dbReference type="RefSeq" id="WP_073059350.1">
    <property type="nucleotide sequence ID" value="NZ_FQUS01000002.1"/>
</dbReference>
<feature type="modified residue" description="N6-(pyridoxal phosphate)lysine" evidence="4 5">
    <location>
        <position position="39"/>
    </location>
</feature>
<accession>A0A1M4V9I7</accession>
<reference evidence="8 9" key="1">
    <citation type="submission" date="2016-11" db="EMBL/GenBank/DDBJ databases">
        <authorList>
            <person name="Jaros S."/>
            <person name="Januszkiewicz K."/>
            <person name="Wedrychowicz H."/>
        </authorList>
    </citation>
    <scope>NUCLEOTIDE SEQUENCE [LARGE SCALE GENOMIC DNA]</scope>
    <source>
        <strain evidence="8 9">DSM 21986</strain>
    </source>
</reference>
<dbReference type="NCBIfam" id="TIGR00492">
    <property type="entry name" value="alr"/>
    <property type="match status" value="1"/>
</dbReference>
<evidence type="ECO:0000256" key="1">
    <source>
        <dbReference type="ARBA" id="ARBA00001933"/>
    </source>
</evidence>
<evidence type="ECO:0000313" key="9">
    <source>
        <dbReference type="Proteomes" id="UP000184041"/>
    </source>
</evidence>